<reference evidence="5" key="1">
    <citation type="submission" date="2009-01" db="EMBL/GenBank/DDBJ databases">
        <authorList>
            <person name="Fulton L."/>
            <person name="Clifton S."/>
            <person name="Chinwalla A.T."/>
            <person name="Mitreva M."/>
            <person name="Sodergren E."/>
            <person name="Weinstock G."/>
            <person name="Clifton S."/>
            <person name="Dooling D.J."/>
            <person name="Fulton B."/>
            <person name="Minx P."/>
            <person name="Pepin K.H."/>
            <person name="Johnson M."/>
            <person name="Bhonagiri V."/>
            <person name="Nash W.E."/>
            <person name="Mardis E.R."/>
            <person name="Wilson R.K."/>
        </authorList>
    </citation>
    <scope>NUCLEOTIDE SEQUENCE [LARGE SCALE GENOMIC DNA]</scope>
    <source>
        <strain evidence="5">ATCC 10379</strain>
    </source>
</reference>
<evidence type="ECO:0000256" key="1">
    <source>
        <dbReference type="ARBA" id="ARBA00023015"/>
    </source>
</evidence>
<evidence type="ECO:0000256" key="3">
    <source>
        <dbReference type="ARBA" id="ARBA00023163"/>
    </source>
</evidence>
<dbReference type="PROSITE" id="PS50995">
    <property type="entry name" value="HTH_MARR_2"/>
    <property type="match status" value="1"/>
</dbReference>
<keyword evidence="6" id="KW-1185">Reference proteome</keyword>
<dbReference type="AlphaFoldDB" id="C5NVD9"/>
<organism evidence="5 6">
    <name type="scientific">Gemella haemolysans ATCC 10379</name>
    <dbReference type="NCBI Taxonomy" id="546270"/>
    <lineage>
        <taxon>Bacteria</taxon>
        <taxon>Bacillati</taxon>
        <taxon>Bacillota</taxon>
        <taxon>Bacilli</taxon>
        <taxon>Bacillales</taxon>
        <taxon>Gemellaceae</taxon>
        <taxon>Gemella</taxon>
    </lineage>
</organism>
<evidence type="ECO:0000313" key="6">
    <source>
        <dbReference type="Proteomes" id="UP000006004"/>
    </source>
</evidence>
<feature type="domain" description="HTH marR-type" evidence="4">
    <location>
        <begin position="1"/>
        <end position="124"/>
    </location>
</feature>
<dbReference type="SUPFAM" id="SSF46785">
    <property type="entry name" value="Winged helix' DNA-binding domain"/>
    <property type="match status" value="1"/>
</dbReference>
<keyword evidence="1" id="KW-0805">Transcription regulation</keyword>
<dbReference type="GO" id="GO:0003677">
    <property type="term" value="F:DNA binding"/>
    <property type="evidence" value="ECO:0007669"/>
    <property type="project" value="UniProtKB-KW"/>
</dbReference>
<dbReference type="GO" id="GO:0003700">
    <property type="term" value="F:DNA-binding transcription factor activity"/>
    <property type="evidence" value="ECO:0007669"/>
    <property type="project" value="InterPro"/>
</dbReference>
<dbReference type="InterPro" id="IPR036388">
    <property type="entry name" value="WH-like_DNA-bd_sf"/>
</dbReference>
<evidence type="ECO:0000256" key="2">
    <source>
        <dbReference type="ARBA" id="ARBA00023125"/>
    </source>
</evidence>
<evidence type="ECO:0000313" key="5">
    <source>
        <dbReference type="EMBL" id="EER68803.1"/>
    </source>
</evidence>
<dbReference type="Gene3D" id="1.10.10.10">
    <property type="entry name" value="Winged helix-like DNA-binding domain superfamily/Winged helix DNA-binding domain"/>
    <property type="match status" value="1"/>
</dbReference>
<sequence>MNSLLKNSSMFSRKKDENNSLYEYYARKNGLQGKSLLILTCLYYTRDGITQNIIREKTYSTKQVVSAAIKTFKKKGYIYFEEKEKDRREKIVKLTEEGYFYASKILDPLREAEEKALGKLSSEQ</sequence>
<protein>
    <submittedName>
        <fullName evidence="5">Transcriptional regulator, MarR family</fullName>
    </submittedName>
</protein>
<comment type="caution">
    <text evidence="5">The sequence shown here is derived from an EMBL/GenBank/DDBJ whole genome shotgun (WGS) entry which is preliminary data.</text>
</comment>
<dbReference type="eggNOG" id="COG1846">
    <property type="taxonomic scope" value="Bacteria"/>
</dbReference>
<dbReference type="PANTHER" id="PTHR42756">
    <property type="entry name" value="TRANSCRIPTIONAL REGULATOR, MARR"/>
    <property type="match status" value="1"/>
</dbReference>
<dbReference type="PANTHER" id="PTHR42756:SF1">
    <property type="entry name" value="TRANSCRIPTIONAL REPRESSOR OF EMRAB OPERON"/>
    <property type="match status" value="1"/>
</dbReference>
<proteinExistence type="predicted"/>
<dbReference type="SMART" id="SM00347">
    <property type="entry name" value="HTH_MARR"/>
    <property type="match status" value="1"/>
</dbReference>
<gene>
    <name evidence="5" type="ORF">GEMHA0001_1518</name>
</gene>
<evidence type="ECO:0000259" key="4">
    <source>
        <dbReference type="PROSITE" id="PS50995"/>
    </source>
</evidence>
<dbReference type="EMBL" id="ACDZ02000006">
    <property type="protein sequence ID" value="EER68803.1"/>
    <property type="molecule type" value="Genomic_DNA"/>
</dbReference>
<reference evidence="5" key="2">
    <citation type="submission" date="2009-06" db="EMBL/GenBank/DDBJ databases">
        <authorList>
            <person name="Sebastian Y."/>
            <person name="Madupu R."/>
            <person name="Durkin A.S."/>
            <person name="Torralba M."/>
            <person name="Methe B."/>
            <person name="Sutton G.G."/>
            <person name="Strausberg R.L."/>
            <person name="Nelson K.E."/>
        </authorList>
    </citation>
    <scope>NUCLEOTIDE SEQUENCE [LARGE SCALE GENOMIC DNA]</scope>
    <source>
        <strain evidence="5">ATCC 10379</strain>
    </source>
</reference>
<keyword evidence="2" id="KW-0238">DNA-binding</keyword>
<dbReference type="Pfam" id="PF12802">
    <property type="entry name" value="MarR_2"/>
    <property type="match status" value="1"/>
</dbReference>
<dbReference type="InterPro" id="IPR036390">
    <property type="entry name" value="WH_DNA-bd_sf"/>
</dbReference>
<dbReference type="InterPro" id="IPR000835">
    <property type="entry name" value="HTH_MarR-typ"/>
</dbReference>
<dbReference type="Proteomes" id="UP000006004">
    <property type="component" value="Unassembled WGS sequence"/>
</dbReference>
<accession>C5NVD9</accession>
<keyword evidence="3" id="KW-0804">Transcription</keyword>
<name>C5NVD9_9BACL</name>